<protein>
    <recommendedName>
        <fullName evidence="3 6">Peptide chain release factor 2</fullName>
        <shortName evidence="6">RF-2</shortName>
    </recommendedName>
</protein>
<dbReference type="Gene3D" id="1.20.58.410">
    <property type="entry name" value="Release factor"/>
    <property type="match status" value="1"/>
</dbReference>
<dbReference type="PROSITE" id="PS00745">
    <property type="entry name" value="RF_PROK_I"/>
    <property type="match status" value="1"/>
</dbReference>
<evidence type="ECO:0000259" key="8">
    <source>
        <dbReference type="PROSITE" id="PS00745"/>
    </source>
</evidence>
<feature type="modified residue" description="N5-methylglutamine" evidence="6">
    <location>
        <position position="215"/>
    </location>
</feature>
<dbReference type="Pfam" id="PF00472">
    <property type="entry name" value="RF-1"/>
    <property type="match status" value="1"/>
</dbReference>
<dbReference type="Gene3D" id="3.30.70.1660">
    <property type="match status" value="1"/>
</dbReference>
<evidence type="ECO:0000256" key="3">
    <source>
        <dbReference type="ARBA" id="ARBA00019192"/>
    </source>
</evidence>
<keyword evidence="10" id="KW-1185">Reference proteome</keyword>
<dbReference type="SUPFAM" id="SSF75620">
    <property type="entry name" value="Release factor"/>
    <property type="match status" value="1"/>
</dbReference>
<keyword evidence="7" id="KW-0175">Coiled coil</keyword>
<evidence type="ECO:0000256" key="2">
    <source>
        <dbReference type="ARBA" id="ARBA00010835"/>
    </source>
</evidence>
<dbReference type="HAMAP" id="MF_00094">
    <property type="entry name" value="Rel_fac_2"/>
    <property type="match status" value="1"/>
</dbReference>
<keyword evidence="4 6" id="KW-0488">Methylation</keyword>
<keyword evidence="6" id="KW-0963">Cytoplasm</keyword>
<evidence type="ECO:0000256" key="4">
    <source>
        <dbReference type="ARBA" id="ARBA00022481"/>
    </source>
</evidence>
<comment type="caution">
    <text evidence="9">The sequence shown here is derived from an EMBL/GenBank/DDBJ whole genome shotgun (WGS) entry which is preliminary data.</text>
</comment>
<accession>A0A8J4M3G2</accession>
<dbReference type="FunFam" id="3.30.160.20:FF:000010">
    <property type="entry name" value="Peptide chain release factor 2"/>
    <property type="match status" value="1"/>
</dbReference>
<keyword evidence="5 6" id="KW-0648">Protein biosynthesis</keyword>
<dbReference type="PANTHER" id="PTHR43116:SF3">
    <property type="entry name" value="CLASS I PEPTIDE CHAIN RELEASE FACTOR"/>
    <property type="match status" value="1"/>
</dbReference>
<reference evidence="9" key="1">
    <citation type="submission" date="2021-04" db="EMBL/GenBank/DDBJ databases">
        <title>Draft genome sequence of Xylanibacillus composti strain K13.</title>
        <authorList>
            <person name="Uke A."/>
            <person name="Chhe C."/>
            <person name="Baramee S."/>
            <person name="Kosugi A."/>
        </authorList>
    </citation>
    <scope>NUCLEOTIDE SEQUENCE</scope>
    <source>
        <strain evidence="9">K13</strain>
    </source>
</reference>
<organism evidence="9 10">
    <name type="scientific">Xylanibacillus composti</name>
    <dbReference type="NCBI Taxonomy" id="1572762"/>
    <lineage>
        <taxon>Bacteria</taxon>
        <taxon>Bacillati</taxon>
        <taxon>Bacillota</taxon>
        <taxon>Bacilli</taxon>
        <taxon>Bacillales</taxon>
        <taxon>Paenibacillaceae</taxon>
        <taxon>Xylanibacillus</taxon>
    </lineage>
</organism>
<dbReference type="InterPro" id="IPR045853">
    <property type="entry name" value="Pep_chain_release_fac_I_sf"/>
</dbReference>
<dbReference type="AlphaFoldDB" id="A0A8J4M3G2"/>
<dbReference type="EMBL" id="BOVK01000038">
    <property type="protein sequence ID" value="GIQ69997.1"/>
    <property type="molecule type" value="Genomic_DNA"/>
</dbReference>
<feature type="coiled-coil region" evidence="7">
    <location>
        <begin position="15"/>
        <end position="55"/>
    </location>
</feature>
<dbReference type="GO" id="GO:0005737">
    <property type="term" value="C:cytoplasm"/>
    <property type="evidence" value="ECO:0007669"/>
    <property type="project" value="UniProtKB-SubCell"/>
</dbReference>
<evidence type="ECO:0000256" key="1">
    <source>
        <dbReference type="ARBA" id="ARBA00002613"/>
    </source>
</evidence>
<evidence type="ECO:0000256" key="7">
    <source>
        <dbReference type="SAM" id="Coils"/>
    </source>
</evidence>
<dbReference type="PANTHER" id="PTHR43116">
    <property type="entry name" value="PEPTIDE CHAIN RELEASE FACTOR 2"/>
    <property type="match status" value="1"/>
</dbReference>
<evidence type="ECO:0000256" key="6">
    <source>
        <dbReference type="HAMAP-Rule" id="MF_00094"/>
    </source>
</evidence>
<comment type="PTM">
    <text evidence="6">Methylated by PrmC. Methylation increases the termination efficiency of RF2.</text>
</comment>
<dbReference type="Gene3D" id="3.30.160.20">
    <property type="match status" value="1"/>
</dbReference>
<dbReference type="InterPro" id="IPR005139">
    <property type="entry name" value="PCRF"/>
</dbReference>
<evidence type="ECO:0000256" key="5">
    <source>
        <dbReference type="ARBA" id="ARBA00022917"/>
    </source>
</evidence>
<evidence type="ECO:0000313" key="9">
    <source>
        <dbReference type="EMBL" id="GIQ69997.1"/>
    </source>
</evidence>
<comment type="subcellular location">
    <subcellularLocation>
        <location evidence="6">Cytoplasm</location>
    </subcellularLocation>
</comment>
<gene>
    <name evidence="6 9" type="primary">prfB</name>
    <name evidence="9" type="ORF">XYCOK13_28210</name>
</gene>
<dbReference type="NCBIfam" id="TIGR00020">
    <property type="entry name" value="prfB"/>
    <property type="match status" value="1"/>
</dbReference>
<dbReference type="Proteomes" id="UP000677918">
    <property type="component" value="Unassembled WGS sequence"/>
</dbReference>
<comment type="function">
    <text evidence="1 6">Peptide chain release factor 2 directs the termination of translation in response to the peptide chain termination codons UGA and UAA.</text>
</comment>
<dbReference type="GO" id="GO:0016149">
    <property type="term" value="F:translation release factor activity, codon specific"/>
    <property type="evidence" value="ECO:0007669"/>
    <property type="project" value="UniProtKB-UniRule"/>
</dbReference>
<feature type="domain" description="Prokaryotic-type class I peptide chain release factors" evidence="8">
    <location>
        <begin position="208"/>
        <end position="224"/>
    </location>
</feature>
<sequence length="329" mass="37612">MKMSEPDFWDDNERAQKLIAESNALKSVVDQYEKLAQQQEDLAAMIELVEEENDESLEAEIREAADELMAGLKAFELQLMLNGPYDKNNAILELHPGAGGTESQDWAEMLLRMYRRWAEQHEYKVEVLDYLPGDEAGVKSVTLLIRGHNAYGYLKAEKGVHRLVRISPFDASGRRHTSFVSCDVMPEIDDDNSEIEVRPEDLRIDTYRSSGAGGQHVNKTESAVRITHIPTGIVTACQTERSQIQNRERAMRMLKSKLLERRLEEQQKEIAEIKGEQLEIGWGSQIRSYVFHPYSMVKDHRTNVETGNVQAVMDGELDPFIDAYLRKEI</sequence>
<dbReference type="InterPro" id="IPR000352">
    <property type="entry name" value="Pep_chain_release_fac_I"/>
</dbReference>
<name>A0A8J4M3G2_9BACL</name>
<proteinExistence type="inferred from homology"/>
<comment type="similarity">
    <text evidence="2 6">Belongs to the prokaryotic/mitochondrial release factor family.</text>
</comment>
<dbReference type="Pfam" id="PF03462">
    <property type="entry name" value="PCRF"/>
    <property type="match status" value="1"/>
</dbReference>
<evidence type="ECO:0000313" key="10">
    <source>
        <dbReference type="Proteomes" id="UP000677918"/>
    </source>
</evidence>
<dbReference type="InterPro" id="IPR004374">
    <property type="entry name" value="PrfB"/>
</dbReference>
<dbReference type="SMART" id="SM00937">
    <property type="entry name" value="PCRF"/>
    <property type="match status" value="1"/>
</dbReference>